<dbReference type="OrthoDB" id="185373at2759"/>
<keyword evidence="2" id="KW-0677">Repeat</keyword>
<sequence length="1183" mass="132711">MLERTAASLESCSLQRLLSRSGRSPRQRCRQLHTGFWQHGASAFEIASLWPLPIRPAVDPPSAADPPSRPLQSGLVASAFLLDFLYPSGTRALLCRLNPMLWRPRDGGSSGPTARKRCFTSSRVAAEPYTPKPLRDDVGTAGEQGEGEGSTVQADVSTDSSALADLLSRPDEGRHLDVWDLYRSLDASQQASLRRPVALYLSSSDGIVEVGRASSLFHQIPIESWDDETQTAAVLTMMRSNNADIAINWFKTGLEKLGLTGGLEYVVANAIANQQWPALLNVWSDYSAVHGAGDTAAATTESRLLHLGKIPDLGKLYLSFERYIEQEGSGPVRAMNLYSNSKRNLRTLRWKMAEECLKQDCDPKIAAVIMDLWNDQKLCEQYMLCMLDQRARGLEPRGGLAILSNLYKRYRTSHKVKPPVSLLRGMLQLHCPVNLAGMELIYRDWHRAWGDLDQWAYEKYLRFYSHTGDAATVRYLWARYVARYPDVLKDPSAFRSTMTVYAHTGDAVRAEQELRGMMNKYGVMPDIEIWNTLLKCHSRTGDDASALQCLEEIRRIASPNSSTYAHLMAMAAKRGDLRSVLGYFDQAQSENVVLSPAMALALVSAYCHNDRLVAAEKICREVSGRKSAGTAAWNQLLFANGAQGNLDKFYDLLQAMKTFGLDWDHKTYQALLQALVKVNQIHTAFHLLRSAYHDNLFPVGTDHFEVVLAGVVRSGETDLLPGILSLMRQGNLPVTFNAQVTLLEVAAKNAPTSERTRNMARELIELLRSLIPPANSTHSHEGLRHGTPPPHVVGDRVKLKTQTQAIDRAVMVLMKLRQYRIAEELVSVYAELFPEYKGGLFPPKVAGALMLGCLQDDKVSKTIAMWHQTLETAVARYKHPSDGAVFPVHWYELCRPMNVVTKAYKQVEDGPGLVKCVERVVSADFKLTRSNWNLIVRCLSEMGQWESAMDWCEKMLMPDWRGWNTHAGNGRERRSMRNSRLLKASSNTVFTLQKEWLNMRKLAAWSGEVSQKLKVVEQDHPRLFHGFITNHFKYLPAAWVVRESTSMNQAIREMLRPMSFKELRAISKALVYQLRIAPTKRMIRSVMSPFHKATGIHHEMVLTKAFTYQELKLLEVELRNRMRDMAQPGPRRGDPAYDQGPAFGPKPEAGGPPTGPAFGPKPDADGSPTEPVVEDEDEDEDEP</sequence>
<comment type="caution">
    <text evidence="6">The sequence shown here is derived from an EMBL/GenBank/DDBJ whole genome shotgun (WGS) entry which is preliminary data.</text>
</comment>
<evidence type="ECO:0000256" key="5">
    <source>
        <dbReference type="SAM" id="MobiDB-lite"/>
    </source>
</evidence>
<dbReference type="InterPro" id="IPR011990">
    <property type="entry name" value="TPR-like_helical_dom_sf"/>
</dbReference>
<keyword evidence="7" id="KW-1185">Reference proteome</keyword>
<proteinExistence type="inferred from homology"/>
<dbReference type="Pfam" id="PF01535">
    <property type="entry name" value="PPR"/>
    <property type="match status" value="2"/>
</dbReference>
<name>A0A8H4VA33_9HYPO</name>
<dbReference type="AlphaFoldDB" id="A0A8H4VA33"/>
<feature type="compositionally biased region" description="Acidic residues" evidence="5">
    <location>
        <begin position="1172"/>
        <end position="1183"/>
    </location>
</feature>
<dbReference type="InterPro" id="IPR002885">
    <property type="entry name" value="PPR_rpt"/>
</dbReference>
<dbReference type="PANTHER" id="PTHR47447:SF17">
    <property type="entry name" value="OS12G0638900 PROTEIN"/>
    <property type="match status" value="1"/>
</dbReference>
<evidence type="ECO:0008006" key="8">
    <source>
        <dbReference type="Google" id="ProtNLM"/>
    </source>
</evidence>
<evidence type="ECO:0000256" key="1">
    <source>
        <dbReference type="ARBA" id="ARBA00006192"/>
    </source>
</evidence>
<comment type="subunit">
    <text evidence="4">Binds to mitochondrial small subunit 15S rRNA.</text>
</comment>
<dbReference type="Gene3D" id="1.25.40.10">
    <property type="entry name" value="Tetratricopeptide repeat domain"/>
    <property type="match status" value="2"/>
</dbReference>
<comment type="function">
    <text evidence="3">Regulates mitochondrial small subunit maturation by controlling 15S rRNA 5'-end processing. Localizes to the 5' precursor of the 15S rRNA in a position that is subsequently occupied by mS47 in the mature yeast mtSSU. Uses structure and sequence-specific RNA recognition, binding to a single-stranded region of the precursor and specifically recognizing bases -6 to -1. The exchange of Ccm1 for mS47 is coupled to the irreversible removal of precursor rRNA that is accompanied by conformational changes of the mitoribosomal proteins uS5m and mS26. These conformational changes signal completion of 5'-end rRNA processing through protection of the mature 5'-end of the 15S rRNA and stabilization of mS47. The removal of the 5' precursor together with the dissociation of Ccm1 may be catalyzed by the 5'-3' exoribonuclease Pet127. Involved in the specific removal of group I introns in mitochondrial encoded transcripts.</text>
</comment>
<comment type="similarity">
    <text evidence="1">Belongs to the CCM1 family.</text>
</comment>
<evidence type="ECO:0000313" key="7">
    <source>
        <dbReference type="Proteomes" id="UP000557566"/>
    </source>
</evidence>
<protein>
    <recommendedName>
        <fullName evidence="8">Pentatricopeptide repeat containing protein</fullName>
    </recommendedName>
</protein>
<feature type="compositionally biased region" description="Low complexity" evidence="5">
    <location>
        <begin position="1145"/>
        <end position="1161"/>
    </location>
</feature>
<accession>A0A8H4VA33</accession>
<reference evidence="6 7" key="1">
    <citation type="journal article" date="2020" name="Genome Biol. Evol.">
        <title>A new high-quality draft genome assembly of the Chinese cordyceps Ophiocordyceps sinensis.</title>
        <authorList>
            <person name="Shu R."/>
            <person name="Zhang J."/>
            <person name="Meng Q."/>
            <person name="Zhang H."/>
            <person name="Zhou G."/>
            <person name="Li M."/>
            <person name="Wu P."/>
            <person name="Zhao Y."/>
            <person name="Chen C."/>
            <person name="Qin Q."/>
        </authorList>
    </citation>
    <scope>NUCLEOTIDE SEQUENCE [LARGE SCALE GENOMIC DNA]</scope>
    <source>
        <strain evidence="6 7">IOZ07</strain>
    </source>
</reference>
<evidence type="ECO:0000256" key="2">
    <source>
        <dbReference type="ARBA" id="ARBA00022737"/>
    </source>
</evidence>
<feature type="region of interest" description="Disordered" evidence="5">
    <location>
        <begin position="1125"/>
        <end position="1183"/>
    </location>
</feature>
<dbReference type="Proteomes" id="UP000557566">
    <property type="component" value="Unassembled WGS sequence"/>
</dbReference>
<dbReference type="PANTHER" id="PTHR47447">
    <property type="entry name" value="OS03G0856100 PROTEIN"/>
    <property type="match status" value="1"/>
</dbReference>
<organism evidence="6 7">
    <name type="scientific">Ophiocordyceps sinensis</name>
    <dbReference type="NCBI Taxonomy" id="72228"/>
    <lineage>
        <taxon>Eukaryota</taxon>
        <taxon>Fungi</taxon>
        <taxon>Dikarya</taxon>
        <taxon>Ascomycota</taxon>
        <taxon>Pezizomycotina</taxon>
        <taxon>Sordariomycetes</taxon>
        <taxon>Hypocreomycetidae</taxon>
        <taxon>Hypocreales</taxon>
        <taxon>Ophiocordycipitaceae</taxon>
        <taxon>Ophiocordyceps</taxon>
    </lineage>
</organism>
<evidence type="ECO:0000256" key="3">
    <source>
        <dbReference type="ARBA" id="ARBA00044493"/>
    </source>
</evidence>
<gene>
    <name evidence="6" type="ORF">G6O67_000529</name>
</gene>
<evidence type="ECO:0000256" key="4">
    <source>
        <dbReference type="ARBA" id="ARBA00044511"/>
    </source>
</evidence>
<dbReference type="EMBL" id="JAAVMX010000001">
    <property type="protein sequence ID" value="KAF4513231.1"/>
    <property type="molecule type" value="Genomic_DNA"/>
</dbReference>
<feature type="region of interest" description="Disordered" evidence="5">
    <location>
        <begin position="129"/>
        <end position="158"/>
    </location>
</feature>
<evidence type="ECO:0000313" key="6">
    <source>
        <dbReference type="EMBL" id="KAF4513231.1"/>
    </source>
</evidence>